<dbReference type="InterPro" id="IPR029056">
    <property type="entry name" value="Ribokinase-like"/>
</dbReference>
<dbReference type="EMBL" id="JAKNGE010000016">
    <property type="protein sequence ID" value="MCG4746515.1"/>
    <property type="molecule type" value="Genomic_DNA"/>
</dbReference>
<name>A0AAW5BXC6_9FIRM</name>
<keyword evidence="1" id="KW-0808">Transferase</keyword>
<proteinExistence type="predicted"/>
<gene>
    <name evidence="5" type="ORF">G5B36_04790</name>
    <name evidence="4" type="ORF">L0N08_13925</name>
</gene>
<evidence type="ECO:0000259" key="3">
    <source>
        <dbReference type="Pfam" id="PF00294"/>
    </source>
</evidence>
<dbReference type="AlphaFoldDB" id="A0AAW5BXC6"/>
<dbReference type="PROSITE" id="PS00584">
    <property type="entry name" value="PFKB_KINASES_2"/>
    <property type="match status" value="1"/>
</dbReference>
<organism evidence="4 7">
    <name type="scientific">Enterocloster aldenensis</name>
    <dbReference type="NCBI Taxonomy" id="358742"/>
    <lineage>
        <taxon>Bacteria</taxon>
        <taxon>Bacillati</taxon>
        <taxon>Bacillota</taxon>
        <taxon>Clostridia</taxon>
        <taxon>Lachnospirales</taxon>
        <taxon>Lachnospiraceae</taxon>
        <taxon>Enterocloster</taxon>
    </lineage>
</organism>
<evidence type="ECO:0000313" key="5">
    <source>
        <dbReference type="EMBL" id="NSJ48014.1"/>
    </source>
</evidence>
<dbReference type="CDD" id="cd01166">
    <property type="entry name" value="KdgK"/>
    <property type="match status" value="1"/>
</dbReference>
<evidence type="ECO:0000313" key="4">
    <source>
        <dbReference type="EMBL" id="MCG4746515.1"/>
    </source>
</evidence>
<dbReference type="Proteomes" id="UP000669239">
    <property type="component" value="Unassembled WGS sequence"/>
</dbReference>
<evidence type="ECO:0000256" key="1">
    <source>
        <dbReference type="ARBA" id="ARBA00022679"/>
    </source>
</evidence>
<dbReference type="RefSeq" id="WP_165641320.1">
    <property type="nucleotide sequence ID" value="NZ_JAAITT010000005.1"/>
</dbReference>
<dbReference type="SUPFAM" id="SSF53613">
    <property type="entry name" value="Ribokinase-like"/>
    <property type="match status" value="1"/>
</dbReference>
<keyword evidence="6" id="KW-1185">Reference proteome</keyword>
<evidence type="ECO:0000313" key="7">
    <source>
        <dbReference type="Proteomes" id="UP001299608"/>
    </source>
</evidence>
<dbReference type="Proteomes" id="UP001299608">
    <property type="component" value="Unassembled WGS sequence"/>
</dbReference>
<dbReference type="InterPro" id="IPR002173">
    <property type="entry name" value="Carboh/pur_kinase_PfkB_CS"/>
</dbReference>
<keyword evidence="2 4" id="KW-0418">Kinase</keyword>
<dbReference type="Gene3D" id="3.40.1190.20">
    <property type="match status" value="1"/>
</dbReference>
<accession>A0AAW5BXC6</accession>
<dbReference type="PANTHER" id="PTHR10584">
    <property type="entry name" value="SUGAR KINASE"/>
    <property type="match status" value="1"/>
</dbReference>
<reference evidence="4" key="3">
    <citation type="submission" date="2022-01" db="EMBL/GenBank/DDBJ databases">
        <title>Collection of gut derived symbiotic bacterial strains cultured from healthy donors.</title>
        <authorList>
            <person name="Lin H."/>
            <person name="Kohout C."/>
            <person name="Waligurski E."/>
            <person name="Pamer E.G."/>
        </authorList>
    </citation>
    <scope>NUCLEOTIDE SEQUENCE</scope>
    <source>
        <strain evidence="4">DFI.6.55</strain>
    </source>
</reference>
<dbReference type="GO" id="GO:0016301">
    <property type="term" value="F:kinase activity"/>
    <property type="evidence" value="ECO:0007669"/>
    <property type="project" value="UniProtKB-KW"/>
</dbReference>
<evidence type="ECO:0000313" key="6">
    <source>
        <dbReference type="Proteomes" id="UP000669239"/>
    </source>
</evidence>
<sequence>MPKVLVAGDANVDLIVPFPRFLNDRRTLVEYPNPCLAGGGTCANTAVALSRLGVRTGFAGTIGCDQYGAYIKKDFEKEGVDTACLIEDARKNTVCVFAFIDEQGERYLWGWPRVDQAFKEMDLERMGSAWIKDTAWLHSSGMAIVDDTSARSSIIRMFRTAYENGIPTSFDLNLRVDNGVLDPSYRDAVMEIIQYSNYVLGSGAEEFYYLNPRDSWEDSVRGLVRAGHVMVARMGRNGSKAFSMDEEVERPAFHVTVEDTVGAGDVYNAGFIAKRLEGGTLSQCLEYGNAVSGYTVERKGARSCPYRNDVETFLERHREES</sequence>
<dbReference type="EMBL" id="JAAITT010000005">
    <property type="protein sequence ID" value="NSJ48014.1"/>
    <property type="molecule type" value="Genomic_DNA"/>
</dbReference>
<dbReference type="InterPro" id="IPR011611">
    <property type="entry name" value="PfkB_dom"/>
</dbReference>
<protein>
    <submittedName>
        <fullName evidence="4">Carbohydrate kinase family protein</fullName>
    </submittedName>
</protein>
<dbReference type="PANTHER" id="PTHR10584:SF166">
    <property type="entry name" value="RIBOKINASE"/>
    <property type="match status" value="1"/>
</dbReference>
<reference evidence="5 6" key="1">
    <citation type="journal article" date="2020" name="Cell Host Microbe">
        <title>Functional and Genomic Variation between Human-Derived Isolates of Lachnospiraceae Reveals Inter- and Intra-Species Diversity.</title>
        <authorList>
            <person name="Sorbara M.T."/>
            <person name="Littmann E.R."/>
            <person name="Fontana E."/>
            <person name="Moody T.U."/>
            <person name="Kohout C.E."/>
            <person name="Gjonbalaj M."/>
            <person name="Eaton V."/>
            <person name="Seok R."/>
            <person name="Leiner I.M."/>
            <person name="Pamer E.G."/>
        </authorList>
    </citation>
    <scope>NUCLEOTIDE SEQUENCE [LARGE SCALE GENOMIC DNA]</scope>
    <source>
        <strain evidence="5 6">MSK.1.17</strain>
    </source>
</reference>
<evidence type="ECO:0000256" key="2">
    <source>
        <dbReference type="ARBA" id="ARBA00022777"/>
    </source>
</evidence>
<dbReference type="Pfam" id="PF00294">
    <property type="entry name" value="PfkB"/>
    <property type="match status" value="1"/>
</dbReference>
<feature type="domain" description="Carbohydrate kinase PfkB" evidence="3">
    <location>
        <begin position="1"/>
        <end position="304"/>
    </location>
</feature>
<reference evidence="5" key="2">
    <citation type="submission" date="2020-02" db="EMBL/GenBank/DDBJ databases">
        <authorList>
            <person name="Littmann E."/>
            <person name="Sorbara M."/>
        </authorList>
    </citation>
    <scope>NUCLEOTIDE SEQUENCE</scope>
    <source>
        <strain evidence="5">MSK.1.17</strain>
    </source>
</reference>
<comment type="caution">
    <text evidence="4">The sequence shown here is derived from an EMBL/GenBank/DDBJ whole genome shotgun (WGS) entry which is preliminary data.</text>
</comment>